<reference evidence="3 4" key="1">
    <citation type="journal article" date="2017" name="BMC Genomics">
        <title>Chromosome level assembly and secondary metabolite potential of the parasitic fungus Cordyceps militaris.</title>
        <authorList>
            <person name="Kramer G.J."/>
            <person name="Nodwell J.R."/>
        </authorList>
    </citation>
    <scope>NUCLEOTIDE SEQUENCE [LARGE SCALE GENOMIC DNA]</scope>
    <source>
        <strain evidence="3 4">ATCC 34164</strain>
    </source>
</reference>
<feature type="transmembrane region" description="Helical" evidence="2">
    <location>
        <begin position="261"/>
        <end position="284"/>
    </location>
</feature>
<feature type="transmembrane region" description="Helical" evidence="2">
    <location>
        <begin position="296"/>
        <end position="319"/>
    </location>
</feature>
<proteinExistence type="predicted"/>
<accession>A0A2H4SN99</accession>
<name>A0A2H4SN99_CORMI</name>
<evidence type="ECO:0000313" key="4">
    <source>
        <dbReference type="Proteomes" id="UP000323067"/>
    </source>
</evidence>
<evidence type="ECO:0000256" key="2">
    <source>
        <dbReference type="SAM" id="Phobius"/>
    </source>
</evidence>
<keyword evidence="2" id="KW-0812">Transmembrane</keyword>
<organism evidence="3 4">
    <name type="scientific">Cordyceps militaris</name>
    <name type="common">Caterpillar fungus</name>
    <name type="synonym">Clavaria militaris</name>
    <dbReference type="NCBI Taxonomy" id="73501"/>
    <lineage>
        <taxon>Eukaryota</taxon>
        <taxon>Fungi</taxon>
        <taxon>Dikarya</taxon>
        <taxon>Ascomycota</taxon>
        <taxon>Pezizomycotina</taxon>
        <taxon>Sordariomycetes</taxon>
        <taxon>Hypocreomycetidae</taxon>
        <taxon>Hypocreales</taxon>
        <taxon>Cordycipitaceae</taxon>
        <taxon>Cordyceps</taxon>
    </lineage>
</organism>
<dbReference type="OrthoDB" id="5217806at2759"/>
<feature type="transmembrane region" description="Helical" evidence="2">
    <location>
        <begin position="157"/>
        <end position="180"/>
    </location>
</feature>
<dbReference type="AlphaFoldDB" id="A0A2H4SN99"/>
<dbReference type="Proteomes" id="UP000323067">
    <property type="component" value="Chromosome v"/>
</dbReference>
<evidence type="ECO:0000313" key="3">
    <source>
        <dbReference type="EMBL" id="ATY64584.1"/>
    </source>
</evidence>
<protein>
    <submittedName>
        <fullName evidence="3">Uncharacterized protein</fullName>
    </submittedName>
</protein>
<sequence>MTPFSYITSLYTAAAALDLVTFFVLAFVCVLQFCFVRRHGDAARNWVQWARHSLALFTLQVAQRTQPALRTSYADSPRAPTTAPCFRFTDRHIEFFESEQKGLTQARGFLDSIWMLFEAGVRVLLLVTLTQLGAGLAAARSAGGNAQPGGTTQLSMAWGAGGLTFIVALGVFGLRCYYWAHIFDKDQVNLVSARGLGWSWTPWTGGGVDLERMNQVTIDIDFALHCTWLVLALLALGQAVRTRALSRSAAHTRTFVAQASTYFVVCAGLFVAQPLYNVIILIVFCLNSYDVSGAEATIVTDVIFRTWPYALILVTLFVLGRKKVGGVWSTQQPFLTKEANAGETVYQTPWGYQVTHQTAPPQATTIDSQAQLNSYYAQPQQGTHDGQYQQYHHHQLQQQQQPHYG</sequence>
<keyword evidence="2" id="KW-1133">Transmembrane helix</keyword>
<dbReference type="VEuPathDB" id="FungiDB:A9K55_004294"/>
<feature type="transmembrane region" description="Helical" evidence="2">
    <location>
        <begin position="12"/>
        <end position="36"/>
    </location>
</feature>
<feature type="region of interest" description="Disordered" evidence="1">
    <location>
        <begin position="381"/>
        <end position="405"/>
    </location>
</feature>
<dbReference type="EMBL" id="CP023325">
    <property type="protein sequence ID" value="ATY64584.1"/>
    <property type="molecule type" value="Genomic_DNA"/>
</dbReference>
<gene>
    <name evidence="3" type="ORF">A9K55_004294</name>
</gene>
<keyword evidence="2" id="KW-0472">Membrane</keyword>
<evidence type="ECO:0000256" key="1">
    <source>
        <dbReference type="SAM" id="MobiDB-lite"/>
    </source>
</evidence>